<dbReference type="Proteomes" id="UP001153069">
    <property type="component" value="Unassembled WGS sequence"/>
</dbReference>
<reference evidence="2" key="1">
    <citation type="submission" date="2020-06" db="EMBL/GenBank/DDBJ databases">
        <authorList>
            <consortium name="Plant Systems Biology data submission"/>
        </authorList>
    </citation>
    <scope>NUCLEOTIDE SEQUENCE</scope>
    <source>
        <strain evidence="2">D6</strain>
    </source>
</reference>
<sequence>MMRLFLLLVSAVAASASLTEEPLMGVAEDWLAGPNMLGSHYGNPKNGCAADEKMFRVMGIDGDLCTPPCGAGDSCPTDVPDGVTAHPMCGLKTPDGTKYCLLLCQPTKGQLGDGMCGDAKCRSVKGQPGVGICTYDIGDENGEVEIEGAGAW</sequence>
<organism evidence="2 3">
    <name type="scientific">Seminavis robusta</name>
    <dbReference type="NCBI Taxonomy" id="568900"/>
    <lineage>
        <taxon>Eukaryota</taxon>
        <taxon>Sar</taxon>
        <taxon>Stramenopiles</taxon>
        <taxon>Ochrophyta</taxon>
        <taxon>Bacillariophyta</taxon>
        <taxon>Bacillariophyceae</taxon>
        <taxon>Bacillariophycidae</taxon>
        <taxon>Naviculales</taxon>
        <taxon>Naviculaceae</taxon>
        <taxon>Seminavis</taxon>
    </lineage>
</organism>
<accession>A0A9N8H776</accession>
<protein>
    <submittedName>
        <fullName evidence="2">Uncharacterized protein</fullName>
    </submittedName>
</protein>
<evidence type="ECO:0000256" key="1">
    <source>
        <dbReference type="SAM" id="SignalP"/>
    </source>
</evidence>
<comment type="caution">
    <text evidence="2">The sequence shown here is derived from an EMBL/GenBank/DDBJ whole genome shotgun (WGS) entry which is preliminary data.</text>
</comment>
<evidence type="ECO:0000313" key="2">
    <source>
        <dbReference type="EMBL" id="CAB9499483.1"/>
    </source>
</evidence>
<keyword evidence="1" id="KW-0732">Signal</keyword>
<feature type="chain" id="PRO_5040378223" evidence="1">
    <location>
        <begin position="17"/>
        <end position="152"/>
    </location>
</feature>
<dbReference type="AlphaFoldDB" id="A0A9N8H776"/>
<feature type="signal peptide" evidence="1">
    <location>
        <begin position="1"/>
        <end position="16"/>
    </location>
</feature>
<gene>
    <name evidence="2" type="ORF">SEMRO_62_G035360.1</name>
</gene>
<evidence type="ECO:0000313" key="3">
    <source>
        <dbReference type="Proteomes" id="UP001153069"/>
    </source>
</evidence>
<proteinExistence type="predicted"/>
<dbReference type="OrthoDB" id="190265at2759"/>
<keyword evidence="3" id="KW-1185">Reference proteome</keyword>
<name>A0A9N8H776_9STRA</name>
<dbReference type="EMBL" id="CAICTM010000061">
    <property type="protein sequence ID" value="CAB9499483.1"/>
    <property type="molecule type" value="Genomic_DNA"/>
</dbReference>